<dbReference type="EMBL" id="OX395127">
    <property type="protein sequence ID" value="CAI5766171.1"/>
    <property type="molecule type" value="Genomic_DNA"/>
</dbReference>
<evidence type="ECO:0000256" key="2">
    <source>
        <dbReference type="SAM" id="Phobius"/>
    </source>
</evidence>
<dbReference type="Pfam" id="PF15071">
    <property type="entry name" value="TMEM220"/>
    <property type="match status" value="1"/>
</dbReference>
<name>A0AA35JUW0_9SAUR</name>
<evidence type="ECO:0000313" key="4">
    <source>
        <dbReference type="Proteomes" id="UP001178461"/>
    </source>
</evidence>
<reference evidence="3" key="1">
    <citation type="submission" date="2022-12" db="EMBL/GenBank/DDBJ databases">
        <authorList>
            <person name="Alioto T."/>
            <person name="Alioto T."/>
            <person name="Gomez Garrido J."/>
        </authorList>
    </citation>
    <scope>NUCLEOTIDE SEQUENCE</scope>
</reference>
<feature type="transmembrane region" description="Helical" evidence="2">
    <location>
        <begin position="31"/>
        <end position="49"/>
    </location>
</feature>
<dbReference type="AlphaFoldDB" id="A0AA35JUW0"/>
<accession>A0AA35JUW0</accession>
<proteinExistence type="predicted"/>
<organism evidence="3 4">
    <name type="scientific">Podarcis lilfordi</name>
    <name type="common">Lilford's wall lizard</name>
    <dbReference type="NCBI Taxonomy" id="74358"/>
    <lineage>
        <taxon>Eukaryota</taxon>
        <taxon>Metazoa</taxon>
        <taxon>Chordata</taxon>
        <taxon>Craniata</taxon>
        <taxon>Vertebrata</taxon>
        <taxon>Euteleostomi</taxon>
        <taxon>Lepidosauria</taxon>
        <taxon>Squamata</taxon>
        <taxon>Bifurcata</taxon>
        <taxon>Unidentata</taxon>
        <taxon>Episquamata</taxon>
        <taxon>Laterata</taxon>
        <taxon>Lacertibaenia</taxon>
        <taxon>Lacertidae</taxon>
        <taxon>Podarcis</taxon>
    </lineage>
</organism>
<keyword evidence="4" id="KW-1185">Reference proteome</keyword>
<feature type="transmembrane region" description="Helical" evidence="2">
    <location>
        <begin position="145"/>
        <end position="165"/>
    </location>
</feature>
<protein>
    <recommendedName>
        <fullName evidence="5">Transmembrane protein 220</fullName>
    </recommendedName>
</protein>
<gene>
    <name evidence="3" type="ORF">PODLI_1B006920</name>
</gene>
<keyword evidence="2" id="KW-0812">Transmembrane</keyword>
<evidence type="ECO:0000313" key="3">
    <source>
        <dbReference type="EMBL" id="CAI5766171.1"/>
    </source>
</evidence>
<evidence type="ECO:0008006" key="5">
    <source>
        <dbReference type="Google" id="ProtNLM"/>
    </source>
</evidence>
<dbReference type="PANTHER" id="PTHR34262">
    <property type="entry name" value="TRANSMEMBRANE PROTEIN 220"/>
    <property type="match status" value="1"/>
</dbReference>
<keyword evidence="2" id="KW-0472">Membrane</keyword>
<dbReference type="Proteomes" id="UP001178461">
    <property type="component" value="Chromosome 2"/>
</dbReference>
<feature type="region of interest" description="Disordered" evidence="1">
    <location>
        <begin position="1"/>
        <end position="26"/>
    </location>
</feature>
<dbReference type="InterPro" id="IPR029377">
    <property type="entry name" value="TMEM220"/>
</dbReference>
<sequence>MEAAAAAASLPRLKRESPPPPSAGASSRVWRLSNLVMAVFFGLAGAVQVNDPDPGLWIVAYSVPAALTLVVGLSPPIADNIVWRSLSDLHSAACLVGSAILGYSLFTNAQESILHEEEGRELFGLLIVTVWMSLCRHSAKNSLGGVHLAIAIFLSLFPFVMWLYIYMNAEMRTSWPSHCKTVI</sequence>
<keyword evidence="2" id="KW-1133">Transmembrane helix</keyword>
<feature type="transmembrane region" description="Helical" evidence="2">
    <location>
        <begin position="56"/>
        <end position="77"/>
    </location>
</feature>
<evidence type="ECO:0000256" key="1">
    <source>
        <dbReference type="SAM" id="MobiDB-lite"/>
    </source>
</evidence>
<dbReference type="PANTHER" id="PTHR34262:SF1">
    <property type="entry name" value="TRANSMEMBRANE PROTEIN 220"/>
    <property type="match status" value="1"/>
</dbReference>